<dbReference type="PANTHER" id="PTHR47094:SF1">
    <property type="entry name" value="RING-TYPE E3 UBIQUITIN TRANSFERASE"/>
    <property type="match status" value="1"/>
</dbReference>
<dbReference type="InterPro" id="IPR013083">
    <property type="entry name" value="Znf_RING/FYVE/PHD"/>
</dbReference>
<dbReference type="PANTHER" id="PTHR47094">
    <property type="entry name" value="ELFLESS, ISOFORM B"/>
    <property type="match status" value="1"/>
</dbReference>
<comment type="caution">
    <text evidence="7">The sequence shown here is derived from an EMBL/GenBank/DDBJ whole genome shotgun (WGS) entry which is preliminary data.</text>
</comment>
<dbReference type="Pfam" id="PF00097">
    <property type="entry name" value="zf-C3HC4"/>
    <property type="match status" value="1"/>
</dbReference>
<evidence type="ECO:0000256" key="3">
    <source>
        <dbReference type="ARBA" id="ARBA00022833"/>
    </source>
</evidence>
<evidence type="ECO:0000313" key="8">
    <source>
        <dbReference type="Proteomes" id="UP001604277"/>
    </source>
</evidence>
<evidence type="ECO:0000256" key="5">
    <source>
        <dbReference type="SAM" id="MobiDB-lite"/>
    </source>
</evidence>
<evidence type="ECO:0000313" key="7">
    <source>
        <dbReference type="EMBL" id="KAL2508706.1"/>
    </source>
</evidence>
<dbReference type="EMBL" id="JBFOLJ010000009">
    <property type="protein sequence ID" value="KAL2508706.1"/>
    <property type="molecule type" value="Genomic_DNA"/>
</dbReference>
<proteinExistence type="predicted"/>
<reference evidence="8" key="1">
    <citation type="submission" date="2024-07" db="EMBL/GenBank/DDBJ databases">
        <title>Two chromosome-level genome assemblies of Korean endemic species Abeliophyllum distichum and Forsythia ovata (Oleaceae).</title>
        <authorList>
            <person name="Jang H."/>
        </authorList>
    </citation>
    <scope>NUCLEOTIDE SEQUENCE [LARGE SCALE GENOMIC DNA]</scope>
</reference>
<dbReference type="AlphaFoldDB" id="A0ABD1T7U1"/>
<evidence type="ECO:0000256" key="4">
    <source>
        <dbReference type="PROSITE-ProRule" id="PRU00175"/>
    </source>
</evidence>
<dbReference type="PROSITE" id="PS50089">
    <property type="entry name" value="ZF_RING_2"/>
    <property type="match status" value="1"/>
</dbReference>
<dbReference type="SUPFAM" id="SSF57850">
    <property type="entry name" value="RING/U-box"/>
    <property type="match status" value="1"/>
</dbReference>
<dbReference type="GO" id="GO:0008270">
    <property type="term" value="F:zinc ion binding"/>
    <property type="evidence" value="ECO:0007669"/>
    <property type="project" value="UniProtKB-KW"/>
</dbReference>
<keyword evidence="1" id="KW-0479">Metal-binding</keyword>
<feature type="region of interest" description="Disordered" evidence="5">
    <location>
        <begin position="81"/>
        <end position="116"/>
    </location>
</feature>
<dbReference type="InterPro" id="IPR018957">
    <property type="entry name" value="Znf_C3HC4_RING-type"/>
</dbReference>
<dbReference type="InterPro" id="IPR049627">
    <property type="entry name" value="SLX8"/>
</dbReference>
<organism evidence="7 8">
    <name type="scientific">Forsythia ovata</name>
    <dbReference type="NCBI Taxonomy" id="205694"/>
    <lineage>
        <taxon>Eukaryota</taxon>
        <taxon>Viridiplantae</taxon>
        <taxon>Streptophyta</taxon>
        <taxon>Embryophyta</taxon>
        <taxon>Tracheophyta</taxon>
        <taxon>Spermatophyta</taxon>
        <taxon>Magnoliopsida</taxon>
        <taxon>eudicotyledons</taxon>
        <taxon>Gunneridae</taxon>
        <taxon>Pentapetalae</taxon>
        <taxon>asterids</taxon>
        <taxon>lamiids</taxon>
        <taxon>Lamiales</taxon>
        <taxon>Oleaceae</taxon>
        <taxon>Forsythieae</taxon>
        <taxon>Forsythia</taxon>
    </lineage>
</organism>
<accession>A0ABD1T7U1</accession>
<dbReference type="PROSITE" id="PS00518">
    <property type="entry name" value="ZF_RING_1"/>
    <property type="match status" value="1"/>
</dbReference>
<evidence type="ECO:0000256" key="2">
    <source>
        <dbReference type="ARBA" id="ARBA00022771"/>
    </source>
</evidence>
<sequence length="199" mass="22181">MAGALNECMMVLNLDLNYPPHDEDSFGIDNSMNVDTTLELGLPYAQVRASYEPDDDEVIICSPRSFAEAINKSSRNRRVIEVVDDDTESQTGHSVRRPSNGNRRTRMSSKQRGGGVNLGVHWEGPDLVELSQPVPQQGAPIFSCPVCMEPVVEETSTKCGHIFCKKCITSAIEIQHKCPTCRRKLKAKDVFRIYLPNSQ</sequence>
<dbReference type="InterPro" id="IPR001841">
    <property type="entry name" value="Znf_RING"/>
</dbReference>
<feature type="domain" description="RING-type" evidence="6">
    <location>
        <begin position="144"/>
        <end position="182"/>
    </location>
</feature>
<evidence type="ECO:0000256" key="1">
    <source>
        <dbReference type="ARBA" id="ARBA00022723"/>
    </source>
</evidence>
<dbReference type="Proteomes" id="UP001604277">
    <property type="component" value="Unassembled WGS sequence"/>
</dbReference>
<evidence type="ECO:0000259" key="6">
    <source>
        <dbReference type="PROSITE" id="PS50089"/>
    </source>
</evidence>
<dbReference type="SMART" id="SM00184">
    <property type="entry name" value="RING"/>
    <property type="match status" value="1"/>
</dbReference>
<dbReference type="Gene3D" id="3.30.40.10">
    <property type="entry name" value="Zinc/RING finger domain, C3HC4 (zinc finger)"/>
    <property type="match status" value="1"/>
</dbReference>
<keyword evidence="2 4" id="KW-0863">Zinc-finger</keyword>
<dbReference type="InterPro" id="IPR017907">
    <property type="entry name" value="Znf_RING_CS"/>
</dbReference>
<gene>
    <name evidence="7" type="ORF">Fot_32353</name>
</gene>
<keyword evidence="3" id="KW-0862">Zinc</keyword>
<feature type="compositionally biased region" description="Polar residues" evidence="5">
    <location>
        <begin position="89"/>
        <end position="102"/>
    </location>
</feature>
<protein>
    <submittedName>
        <fullName evidence="7">RING/U-box superfamily protein</fullName>
    </submittedName>
</protein>
<keyword evidence="8" id="KW-1185">Reference proteome</keyword>
<name>A0ABD1T7U1_9LAMI</name>